<evidence type="ECO:0000256" key="10">
    <source>
        <dbReference type="ARBA" id="ARBA00022777"/>
    </source>
</evidence>
<keyword evidence="14 18" id="KW-0472">Membrane</keyword>
<comment type="similarity">
    <text evidence="3">In the N-terminal section; belongs to the phytochrome family.</text>
</comment>
<evidence type="ECO:0000256" key="5">
    <source>
        <dbReference type="ARBA" id="ARBA00022475"/>
    </source>
</evidence>
<comment type="subcellular location">
    <subcellularLocation>
        <location evidence="2">Cell membrane</location>
        <topology evidence="2">Multi-pass membrane protein</topology>
    </subcellularLocation>
</comment>
<dbReference type="RefSeq" id="WP_006040291.1">
    <property type="nucleotide sequence ID" value="NZ_AEDD01000013.1"/>
</dbReference>
<feature type="modified residue" description="Phosphohistidine" evidence="16">
    <location>
        <position position="815"/>
    </location>
</feature>
<dbReference type="SMART" id="SM00388">
    <property type="entry name" value="HisKA"/>
    <property type="match status" value="1"/>
</dbReference>
<dbReference type="CDD" id="cd00082">
    <property type="entry name" value="HisKA"/>
    <property type="match status" value="1"/>
</dbReference>
<evidence type="ECO:0000256" key="9">
    <source>
        <dbReference type="ARBA" id="ARBA00022741"/>
    </source>
</evidence>
<dbReference type="SMART" id="SM00387">
    <property type="entry name" value="HATPase_c"/>
    <property type="match status" value="1"/>
</dbReference>
<dbReference type="GO" id="GO:0071555">
    <property type="term" value="P:cell wall organization"/>
    <property type="evidence" value="ECO:0007669"/>
    <property type="project" value="InterPro"/>
</dbReference>
<dbReference type="EMBL" id="AEDD01000013">
    <property type="protein sequence ID" value="EFM08843.1"/>
    <property type="molecule type" value="Genomic_DNA"/>
</dbReference>
<feature type="transmembrane region" description="Helical" evidence="18">
    <location>
        <begin position="39"/>
        <end position="58"/>
    </location>
</feature>
<feature type="transmembrane region" description="Helical" evidence="18">
    <location>
        <begin position="133"/>
        <end position="153"/>
    </location>
</feature>
<dbReference type="OrthoDB" id="2676347at2"/>
<dbReference type="PROSITE" id="PS50109">
    <property type="entry name" value="HIS_KIN"/>
    <property type="match status" value="1"/>
</dbReference>
<dbReference type="InterPro" id="IPR005467">
    <property type="entry name" value="His_kinase_dom"/>
</dbReference>
<evidence type="ECO:0000313" key="23">
    <source>
        <dbReference type="Proteomes" id="UP000005387"/>
    </source>
</evidence>
<evidence type="ECO:0000256" key="6">
    <source>
        <dbReference type="ARBA" id="ARBA00022553"/>
    </source>
</evidence>
<proteinExistence type="inferred from homology"/>
<dbReference type="Gene3D" id="1.10.287.130">
    <property type="match status" value="1"/>
</dbReference>
<evidence type="ECO:0000259" key="20">
    <source>
        <dbReference type="PROSITE" id="PS50110"/>
    </source>
</evidence>
<dbReference type="PANTHER" id="PTHR45339">
    <property type="entry name" value="HYBRID SIGNAL TRANSDUCTION HISTIDINE KINASE J"/>
    <property type="match status" value="1"/>
</dbReference>
<gene>
    <name evidence="22" type="ORF">PaecuDRAFT_4308</name>
</gene>
<dbReference type="GO" id="GO:0005886">
    <property type="term" value="C:plasma membrane"/>
    <property type="evidence" value="ECO:0007669"/>
    <property type="project" value="UniProtKB-SubCell"/>
</dbReference>
<dbReference type="Pfam" id="PF01627">
    <property type="entry name" value="Hpt"/>
    <property type="match status" value="1"/>
</dbReference>
<keyword evidence="10 22" id="KW-0418">Kinase</keyword>
<feature type="domain" description="Histidine kinase" evidence="19">
    <location>
        <begin position="242"/>
        <end position="463"/>
    </location>
</feature>
<evidence type="ECO:0000259" key="21">
    <source>
        <dbReference type="PROSITE" id="PS50894"/>
    </source>
</evidence>
<keyword evidence="11" id="KW-0067">ATP-binding</keyword>
<comment type="catalytic activity">
    <reaction evidence="1">
        <text>ATP + protein L-histidine = ADP + protein N-phospho-L-histidine.</text>
        <dbReference type="EC" id="2.7.13.3"/>
    </reaction>
</comment>
<dbReference type="InterPro" id="IPR003661">
    <property type="entry name" value="HisK_dim/P_dom"/>
</dbReference>
<dbReference type="InterPro" id="IPR001789">
    <property type="entry name" value="Sig_transdc_resp-reg_receiver"/>
</dbReference>
<keyword evidence="6 17" id="KW-0597">Phosphoprotein</keyword>
<keyword evidence="12 18" id="KW-1133">Transmembrane helix</keyword>
<dbReference type="GO" id="GO:0005524">
    <property type="term" value="F:ATP binding"/>
    <property type="evidence" value="ECO:0007669"/>
    <property type="project" value="UniProtKB-KW"/>
</dbReference>
<dbReference type="Pfam" id="PF02518">
    <property type="entry name" value="HATPase_c"/>
    <property type="match status" value="1"/>
</dbReference>
<dbReference type="InterPro" id="IPR003594">
    <property type="entry name" value="HATPase_dom"/>
</dbReference>
<dbReference type="Gene3D" id="3.30.565.10">
    <property type="entry name" value="Histidine kinase-like ATPase, C-terminal domain"/>
    <property type="match status" value="1"/>
</dbReference>
<keyword evidence="13" id="KW-0902">Two-component regulatory system</keyword>
<reference evidence="22 23" key="1">
    <citation type="submission" date="2010-07" db="EMBL/GenBank/DDBJ databases">
        <title>The draft genome of Paenibacillus curdlanolyticus YK9.</title>
        <authorList>
            <consortium name="US DOE Joint Genome Institute (JGI-PGF)"/>
            <person name="Lucas S."/>
            <person name="Copeland A."/>
            <person name="Lapidus A."/>
            <person name="Cheng J.-F."/>
            <person name="Bruce D."/>
            <person name="Goodwin L."/>
            <person name="Pitluck S."/>
            <person name="Land M.L."/>
            <person name="Hauser L."/>
            <person name="Chang Y.-J."/>
            <person name="Jeffries C."/>
            <person name="Anderson I.J."/>
            <person name="Johnson E."/>
            <person name="Loganathan U."/>
            <person name="Mulhopadhyay B."/>
            <person name="Kyrpides N."/>
            <person name="Woyke T.J."/>
        </authorList>
    </citation>
    <scope>NUCLEOTIDE SEQUENCE [LARGE SCALE GENOMIC DNA]</scope>
    <source>
        <strain evidence="22 23">YK9</strain>
    </source>
</reference>
<feature type="transmembrane region" description="Helical" evidence="18">
    <location>
        <begin position="70"/>
        <end position="95"/>
    </location>
</feature>
<dbReference type="CDD" id="cd16922">
    <property type="entry name" value="HATPase_EvgS-ArcB-TorS-like"/>
    <property type="match status" value="1"/>
</dbReference>
<dbReference type="Pfam" id="PF00512">
    <property type="entry name" value="HisKA"/>
    <property type="match status" value="1"/>
</dbReference>
<dbReference type="Pfam" id="PF07694">
    <property type="entry name" value="5TM-5TMR_LYT"/>
    <property type="match status" value="1"/>
</dbReference>
<dbReference type="SMART" id="SM00448">
    <property type="entry name" value="REC"/>
    <property type="match status" value="2"/>
</dbReference>
<dbReference type="PRINTS" id="PR00344">
    <property type="entry name" value="BCTRLSENSOR"/>
</dbReference>
<evidence type="ECO:0000256" key="15">
    <source>
        <dbReference type="ARBA" id="ARBA00074306"/>
    </source>
</evidence>
<evidence type="ECO:0000256" key="8">
    <source>
        <dbReference type="ARBA" id="ARBA00022692"/>
    </source>
</evidence>
<keyword evidence="23" id="KW-1185">Reference proteome</keyword>
<sequence>MNTNVLVYFGQYSTLLIVLIIVTRWIYPYLSKSVVGWKTISYGLLFSLLGLLVMQMPLETKHGLHMDVRLVSVALAGIFGGPWSVLITSVVVGVYRISLGGAIIFPTGALIVTALLSAAAYRIRLRNEKRFLYIAWGLGLVIGVQTVLWSFLAPADSMKLFQSEFATTFIIFHTIAVPVFYSVMAYEIKRYETEQTLVHYKEHLEELVEVRTQELASNNRLLVEAKLSAEEASRAKGEFLANMSHEIRTPMNGIIGLNHLLRQTELTDQQQDYSNKMLLSANNLITIINDILDYSKIEANKIVLEQIDFDLFEVLHNVSNIVNVKAYEKGLHFHFSVHHEVPQMLVGDPHRFAQVLVNLLNNAVKFTERGEVSVAIDQLPSTGSSVLLRCAVSDTGIGLTREQQSKLFRHFTQADMSTTRKYGGTGLGLVISKELVQLMGGTLTVKSEQGNGSCFSFTAKLAPCSRTFANIQPENPLSFLHVLLVCDEPEMLMVLRSQLEQFQFHITVAETEDAAIEQLYKGTRYDLVIVDWKLQDADPIQLAERMKQFGSSSLQVIVLVSAYHDLALQQRIRNTSIEKVLYYPMSQSQLYNELVGFFRKHILDKQLLGQEQNHTEKYAALHGERILLVEDNEINRQVAFEMLSGMGAAVDLASNGVEALRLLEHKRYDVVLMDLQMPVMDGMEASRRIREREDLNNMPIIAMTADAMKGVKEKVLENGMNAYLTKPFDPASLYELLQRLMPEHEHAAGLVEETAAVPDRLPGLQLTEAVHRLGGNKALYLGILQRFASDHAGDAEKIKAALTDGDNRHAELLAHTLKGVAGNIGADELMEAAAWLQQDLHNEGVERTMQLLDALDKQLATVLQSIRTALPLLEAAARRA</sequence>
<evidence type="ECO:0000256" key="16">
    <source>
        <dbReference type="PROSITE-ProRule" id="PRU00110"/>
    </source>
</evidence>
<evidence type="ECO:0000256" key="13">
    <source>
        <dbReference type="ARBA" id="ARBA00023012"/>
    </source>
</evidence>
<evidence type="ECO:0000256" key="12">
    <source>
        <dbReference type="ARBA" id="ARBA00022989"/>
    </source>
</evidence>
<protein>
    <recommendedName>
        <fullName evidence="15">Circadian input-output histidine kinase CikA</fullName>
        <ecNumber evidence="4">2.7.13.3</ecNumber>
    </recommendedName>
</protein>
<feature type="transmembrane region" description="Helical" evidence="18">
    <location>
        <begin position="165"/>
        <end position="186"/>
    </location>
</feature>
<dbReference type="CDD" id="cd17546">
    <property type="entry name" value="REC_hyHK_CKI1_RcsC-like"/>
    <property type="match status" value="1"/>
</dbReference>
<dbReference type="FunFam" id="3.30.565.10:FF:000010">
    <property type="entry name" value="Sensor histidine kinase RcsC"/>
    <property type="match status" value="1"/>
</dbReference>
<feature type="domain" description="HPt" evidence="21">
    <location>
        <begin position="776"/>
        <end position="876"/>
    </location>
</feature>
<dbReference type="InterPro" id="IPR011620">
    <property type="entry name" value="Sig_transdc_His_kinase_LytS_TM"/>
</dbReference>
<dbReference type="eggNOG" id="COG0642">
    <property type="taxonomic scope" value="Bacteria"/>
</dbReference>
<dbReference type="SUPFAM" id="SSF47226">
    <property type="entry name" value="Histidine-containing phosphotransfer domain, HPT domain"/>
    <property type="match status" value="1"/>
</dbReference>
<keyword evidence="5" id="KW-1003">Cell membrane</keyword>
<evidence type="ECO:0000259" key="19">
    <source>
        <dbReference type="PROSITE" id="PS50109"/>
    </source>
</evidence>
<dbReference type="PANTHER" id="PTHR45339:SF1">
    <property type="entry name" value="HYBRID SIGNAL TRANSDUCTION HISTIDINE KINASE J"/>
    <property type="match status" value="1"/>
</dbReference>
<dbReference type="InterPro" id="IPR036097">
    <property type="entry name" value="HisK_dim/P_sf"/>
</dbReference>
<evidence type="ECO:0000256" key="1">
    <source>
        <dbReference type="ARBA" id="ARBA00000085"/>
    </source>
</evidence>
<feature type="transmembrane region" description="Helical" evidence="18">
    <location>
        <begin position="7"/>
        <end position="27"/>
    </location>
</feature>
<evidence type="ECO:0000256" key="14">
    <source>
        <dbReference type="ARBA" id="ARBA00023136"/>
    </source>
</evidence>
<keyword evidence="9" id="KW-0547">Nucleotide-binding</keyword>
<dbReference type="AlphaFoldDB" id="E0IF67"/>
<dbReference type="SUPFAM" id="SSF52172">
    <property type="entry name" value="CheY-like"/>
    <property type="match status" value="2"/>
</dbReference>
<dbReference type="STRING" id="717606.PaecuDRAFT_4308"/>
<dbReference type="InterPro" id="IPR036641">
    <property type="entry name" value="HPT_dom_sf"/>
</dbReference>
<dbReference type="SUPFAM" id="SSF47384">
    <property type="entry name" value="Homodimeric domain of signal transducing histidine kinase"/>
    <property type="match status" value="1"/>
</dbReference>
<feature type="domain" description="Response regulatory" evidence="20">
    <location>
        <begin position="625"/>
        <end position="741"/>
    </location>
</feature>
<dbReference type="CDD" id="cd00156">
    <property type="entry name" value="REC"/>
    <property type="match status" value="1"/>
</dbReference>
<organism evidence="22 23">
    <name type="scientific">Paenibacillus curdlanolyticus YK9</name>
    <dbReference type="NCBI Taxonomy" id="717606"/>
    <lineage>
        <taxon>Bacteria</taxon>
        <taxon>Bacillati</taxon>
        <taxon>Bacillota</taxon>
        <taxon>Bacilli</taxon>
        <taxon>Bacillales</taxon>
        <taxon>Paenibacillaceae</taxon>
        <taxon>Paenibacillus</taxon>
    </lineage>
</organism>
<feature type="modified residue" description="4-aspartylphosphate" evidence="17">
    <location>
        <position position="531"/>
    </location>
</feature>
<keyword evidence="8 18" id="KW-0812">Transmembrane</keyword>
<dbReference type="FunFam" id="1.10.287.130:FF:000003">
    <property type="entry name" value="Histidine kinase"/>
    <property type="match status" value="1"/>
</dbReference>
<dbReference type="PROSITE" id="PS50894">
    <property type="entry name" value="HPT"/>
    <property type="match status" value="1"/>
</dbReference>
<evidence type="ECO:0000256" key="7">
    <source>
        <dbReference type="ARBA" id="ARBA00022679"/>
    </source>
</evidence>
<evidence type="ECO:0000256" key="11">
    <source>
        <dbReference type="ARBA" id="ARBA00022840"/>
    </source>
</evidence>
<feature type="modified residue" description="4-aspartylphosphate" evidence="17">
    <location>
        <position position="674"/>
    </location>
</feature>
<name>E0IF67_9BACL</name>
<evidence type="ECO:0000313" key="22">
    <source>
        <dbReference type="EMBL" id="EFM08843.1"/>
    </source>
</evidence>
<accession>E0IF67</accession>
<evidence type="ECO:0000256" key="3">
    <source>
        <dbReference type="ARBA" id="ARBA00006402"/>
    </source>
</evidence>
<dbReference type="Proteomes" id="UP000005387">
    <property type="component" value="Unassembled WGS sequence"/>
</dbReference>
<dbReference type="PROSITE" id="PS50110">
    <property type="entry name" value="RESPONSE_REGULATORY"/>
    <property type="match status" value="2"/>
</dbReference>
<dbReference type="EC" id="2.7.13.3" evidence="4"/>
<feature type="transmembrane region" description="Helical" evidence="18">
    <location>
        <begin position="101"/>
        <end position="121"/>
    </location>
</feature>
<dbReference type="GO" id="GO:0000155">
    <property type="term" value="F:phosphorelay sensor kinase activity"/>
    <property type="evidence" value="ECO:0007669"/>
    <property type="project" value="InterPro"/>
</dbReference>
<dbReference type="Pfam" id="PF00072">
    <property type="entry name" value="Response_reg"/>
    <property type="match status" value="2"/>
</dbReference>
<evidence type="ECO:0000256" key="18">
    <source>
        <dbReference type="SAM" id="Phobius"/>
    </source>
</evidence>
<evidence type="ECO:0000256" key="17">
    <source>
        <dbReference type="PROSITE-ProRule" id="PRU00169"/>
    </source>
</evidence>
<dbReference type="InterPro" id="IPR008207">
    <property type="entry name" value="Sig_transdc_His_kin_Hpt_dom"/>
</dbReference>
<evidence type="ECO:0000256" key="4">
    <source>
        <dbReference type="ARBA" id="ARBA00012438"/>
    </source>
</evidence>
<dbReference type="InterPro" id="IPR036890">
    <property type="entry name" value="HATPase_C_sf"/>
</dbReference>
<feature type="domain" description="Response regulatory" evidence="20">
    <location>
        <begin position="481"/>
        <end position="598"/>
    </location>
</feature>
<dbReference type="InterPro" id="IPR011006">
    <property type="entry name" value="CheY-like_superfamily"/>
</dbReference>
<dbReference type="Gene3D" id="3.40.50.2300">
    <property type="match status" value="2"/>
</dbReference>
<keyword evidence="7" id="KW-0808">Transferase</keyword>
<evidence type="ECO:0000256" key="2">
    <source>
        <dbReference type="ARBA" id="ARBA00004651"/>
    </source>
</evidence>
<dbReference type="Gene3D" id="1.20.120.160">
    <property type="entry name" value="HPT domain"/>
    <property type="match status" value="1"/>
</dbReference>
<dbReference type="SUPFAM" id="SSF55874">
    <property type="entry name" value="ATPase domain of HSP90 chaperone/DNA topoisomerase II/histidine kinase"/>
    <property type="match status" value="1"/>
</dbReference>
<dbReference type="InterPro" id="IPR004358">
    <property type="entry name" value="Sig_transdc_His_kin-like_C"/>
</dbReference>